<organism evidence="9 10">
    <name type="scientific">Caerostris extrusa</name>
    <name type="common">Bark spider</name>
    <name type="synonym">Caerostris bankana</name>
    <dbReference type="NCBI Taxonomy" id="172846"/>
    <lineage>
        <taxon>Eukaryota</taxon>
        <taxon>Metazoa</taxon>
        <taxon>Ecdysozoa</taxon>
        <taxon>Arthropoda</taxon>
        <taxon>Chelicerata</taxon>
        <taxon>Arachnida</taxon>
        <taxon>Araneae</taxon>
        <taxon>Araneomorphae</taxon>
        <taxon>Entelegynae</taxon>
        <taxon>Araneoidea</taxon>
        <taxon>Araneidae</taxon>
        <taxon>Caerostris</taxon>
    </lineage>
</organism>
<dbReference type="GO" id="GO:0005763">
    <property type="term" value="C:mitochondrial small ribosomal subunit"/>
    <property type="evidence" value="ECO:0007669"/>
    <property type="project" value="TreeGrafter"/>
</dbReference>
<dbReference type="GO" id="GO:0032543">
    <property type="term" value="P:mitochondrial translation"/>
    <property type="evidence" value="ECO:0007669"/>
    <property type="project" value="TreeGrafter"/>
</dbReference>
<keyword evidence="3" id="KW-0809">Transit peptide</keyword>
<evidence type="ECO:0000256" key="2">
    <source>
        <dbReference type="ARBA" id="ARBA00008434"/>
    </source>
</evidence>
<proteinExistence type="inferred from homology"/>
<dbReference type="PANTHER" id="PTHR46685">
    <property type="entry name" value="28S RIBOSOMAL PROTEIN S15, MITOCHONDRIAL"/>
    <property type="match status" value="1"/>
</dbReference>
<evidence type="ECO:0000256" key="8">
    <source>
        <dbReference type="ARBA" id="ARBA00035528"/>
    </source>
</evidence>
<evidence type="ECO:0000313" key="9">
    <source>
        <dbReference type="EMBL" id="GIX81659.1"/>
    </source>
</evidence>
<evidence type="ECO:0000256" key="3">
    <source>
        <dbReference type="ARBA" id="ARBA00022946"/>
    </source>
</evidence>
<keyword evidence="5" id="KW-0496">Mitochondrion</keyword>
<reference evidence="9 10" key="1">
    <citation type="submission" date="2021-06" db="EMBL/GenBank/DDBJ databases">
        <title>Caerostris extrusa draft genome.</title>
        <authorList>
            <person name="Kono N."/>
            <person name="Arakawa K."/>
        </authorList>
    </citation>
    <scope>NUCLEOTIDE SEQUENCE [LARGE SCALE GENOMIC DNA]</scope>
</reference>
<dbReference type="EMBL" id="BPLR01020696">
    <property type="protein sequence ID" value="GIX81659.1"/>
    <property type="molecule type" value="Genomic_DNA"/>
</dbReference>
<dbReference type="Gene3D" id="1.10.287.10">
    <property type="entry name" value="S15/NS1, RNA-binding"/>
    <property type="match status" value="1"/>
</dbReference>
<dbReference type="InterPro" id="IPR052137">
    <property type="entry name" value="uS15_ribosomal"/>
</dbReference>
<comment type="caution">
    <text evidence="9">The sequence shown here is derived from an EMBL/GenBank/DDBJ whole genome shotgun (WGS) entry which is preliminary data.</text>
</comment>
<name>A0AAV4NE22_CAEEX</name>
<evidence type="ECO:0000313" key="10">
    <source>
        <dbReference type="Proteomes" id="UP001054945"/>
    </source>
</evidence>
<accession>A0AAV4NE22</accession>
<protein>
    <recommendedName>
        <fullName evidence="7">Small ribosomal subunit protein uS15m</fullName>
    </recommendedName>
    <alternativeName>
        <fullName evidence="8">28S ribosomal protein S15, mitochondrial</fullName>
    </alternativeName>
</protein>
<dbReference type="InterPro" id="IPR000589">
    <property type="entry name" value="Ribosomal_uS15"/>
</dbReference>
<keyword evidence="6" id="KW-0687">Ribonucleoprotein</keyword>
<evidence type="ECO:0000256" key="5">
    <source>
        <dbReference type="ARBA" id="ARBA00023128"/>
    </source>
</evidence>
<keyword evidence="4" id="KW-0689">Ribosomal protein</keyword>
<evidence type="ECO:0000256" key="1">
    <source>
        <dbReference type="ARBA" id="ARBA00004173"/>
    </source>
</evidence>
<comment type="subcellular location">
    <subcellularLocation>
        <location evidence="1">Mitochondrion</location>
    </subcellularLocation>
</comment>
<evidence type="ECO:0000256" key="7">
    <source>
        <dbReference type="ARBA" id="ARBA00035249"/>
    </source>
</evidence>
<dbReference type="SUPFAM" id="SSF47060">
    <property type="entry name" value="S15/NS1 RNA-binding domain"/>
    <property type="match status" value="1"/>
</dbReference>
<dbReference type="InterPro" id="IPR009068">
    <property type="entry name" value="uS15_NS1_RNA-bd_sf"/>
</dbReference>
<gene>
    <name evidence="9" type="ORF">CEXT_30111</name>
</gene>
<sequence>MNNLRLLGSNLRILVIKYDASSIKLQTLPHMYFGVASQFHTSNICSENTETNLPQQPEKKYKKPVDYLPFQWHRRPMFNIFEQSGDKVKENIIDPSTPKPDFELSDELKDADERVKQYFSCQTASRSEAKEALRRQVLKRIQRHPNDFSSLEVKEVVYSRILLPILINRRNSMLNDLRKMDYERYCWLLEELDLYLKPTPLGAKNEKYCKKWDLRRLTKEYCKKMVVDKKAAYHEELKKQQAEFLEEKKQILAWIEEEEKKALNVK</sequence>
<dbReference type="AlphaFoldDB" id="A0AAV4NE22"/>
<comment type="similarity">
    <text evidence="2">Belongs to the universal ribosomal protein uS15 family.</text>
</comment>
<dbReference type="Proteomes" id="UP001054945">
    <property type="component" value="Unassembled WGS sequence"/>
</dbReference>
<evidence type="ECO:0000256" key="6">
    <source>
        <dbReference type="ARBA" id="ARBA00023274"/>
    </source>
</evidence>
<evidence type="ECO:0000256" key="4">
    <source>
        <dbReference type="ARBA" id="ARBA00022980"/>
    </source>
</evidence>
<dbReference type="PANTHER" id="PTHR46685:SF1">
    <property type="entry name" value="SMALL RIBOSOMAL SUBUNIT PROTEIN US15M"/>
    <property type="match status" value="1"/>
</dbReference>
<dbReference type="GO" id="GO:0003735">
    <property type="term" value="F:structural constituent of ribosome"/>
    <property type="evidence" value="ECO:0007669"/>
    <property type="project" value="InterPro"/>
</dbReference>
<dbReference type="GO" id="GO:0003723">
    <property type="term" value="F:RNA binding"/>
    <property type="evidence" value="ECO:0007669"/>
    <property type="project" value="TreeGrafter"/>
</dbReference>
<dbReference type="SMART" id="SM01387">
    <property type="entry name" value="Ribosomal_S15"/>
    <property type="match status" value="1"/>
</dbReference>
<keyword evidence="10" id="KW-1185">Reference proteome</keyword>